<evidence type="ECO:0000313" key="1">
    <source>
        <dbReference type="EMBL" id="GBP92071.1"/>
    </source>
</evidence>
<protein>
    <submittedName>
        <fullName evidence="1">Uncharacterized protein</fullName>
    </submittedName>
</protein>
<evidence type="ECO:0000313" key="2">
    <source>
        <dbReference type="Proteomes" id="UP000299102"/>
    </source>
</evidence>
<dbReference type="EMBL" id="BGZK01002235">
    <property type="protein sequence ID" value="GBP92071.1"/>
    <property type="molecule type" value="Genomic_DNA"/>
</dbReference>
<sequence length="208" mass="23643">MLSDLQGTIFCVDSAPDVFPVQLRTVLEDMSENEIQDAVIDRMCTLMAGERCEDLCERLGDVSSWNEKVDLSWQHLRGLAHYSSQYVCNSIHTAYGRIAEAKKYNADHLKKSPMRSKIVLMRCRTQPEALAACPGDFGLSQYSTQPVDVHELQAEHSDALLDLRCTPIVHKYLDPSLLEDYSQKNLCETYSTNNNKFLDLTEQVYEEA</sequence>
<comment type="caution">
    <text evidence="1">The sequence shown here is derived from an EMBL/GenBank/DDBJ whole genome shotgun (WGS) entry which is preliminary data.</text>
</comment>
<accession>A0A4C1ZT40</accession>
<dbReference type="OrthoDB" id="329835at2759"/>
<reference evidence="1 2" key="1">
    <citation type="journal article" date="2019" name="Commun. Biol.">
        <title>The bagworm genome reveals a unique fibroin gene that provides high tensile strength.</title>
        <authorList>
            <person name="Kono N."/>
            <person name="Nakamura H."/>
            <person name="Ohtoshi R."/>
            <person name="Tomita M."/>
            <person name="Numata K."/>
            <person name="Arakawa K."/>
        </authorList>
    </citation>
    <scope>NUCLEOTIDE SEQUENCE [LARGE SCALE GENOMIC DNA]</scope>
</reference>
<keyword evidence="2" id="KW-1185">Reference proteome</keyword>
<gene>
    <name evidence="1" type="ORF">EVAR_41811_1</name>
</gene>
<proteinExistence type="predicted"/>
<dbReference type="Proteomes" id="UP000299102">
    <property type="component" value="Unassembled WGS sequence"/>
</dbReference>
<name>A0A4C1ZT40_EUMVA</name>
<dbReference type="AlphaFoldDB" id="A0A4C1ZT40"/>
<organism evidence="1 2">
    <name type="scientific">Eumeta variegata</name>
    <name type="common">Bagworm moth</name>
    <name type="synonym">Eumeta japonica</name>
    <dbReference type="NCBI Taxonomy" id="151549"/>
    <lineage>
        <taxon>Eukaryota</taxon>
        <taxon>Metazoa</taxon>
        <taxon>Ecdysozoa</taxon>
        <taxon>Arthropoda</taxon>
        <taxon>Hexapoda</taxon>
        <taxon>Insecta</taxon>
        <taxon>Pterygota</taxon>
        <taxon>Neoptera</taxon>
        <taxon>Endopterygota</taxon>
        <taxon>Lepidoptera</taxon>
        <taxon>Glossata</taxon>
        <taxon>Ditrysia</taxon>
        <taxon>Tineoidea</taxon>
        <taxon>Psychidae</taxon>
        <taxon>Oiketicinae</taxon>
        <taxon>Eumeta</taxon>
    </lineage>
</organism>